<keyword evidence="1" id="KW-0677">Repeat</keyword>
<dbReference type="InterPro" id="IPR011989">
    <property type="entry name" value="ARM-like"/>
</dbReference>
<dbReference type="PANTHER" id="PTHR46618">
    <property type="entry name" value="ARMADILLO REPEAT-CONTAINING PROTEIN 3"/>
    <property type="match status" value="1"/>
</dbReference>
<dbReference type="STRING" id="7395.A0A1A9UIX3"/>
<organism evidence="3 4">
    <name type="scientific">Glossina austeni</name>
    <name type="common">Savannah tsetse fly</name>
    <dbReference type="NCBI Taxonomy" id="7395"/>
    <lineage>
        <taxon>Eukaryota</taxon>
        <taxon>Metazoa</taxon>
        <taxon>Ecdysozoa</taxon>
        <taxon>Arthropoda</taxon>
        <taxon>Hexapoda</taxon>
        <taxon>Insecta</taxon>
        <taxon>Pterygota</taxon>
        <taxon>Neoptera</taxon>
        <taxon>Endopterygota</taxon>
        <taxon>Diptera</taxon>
        <taxon>Brachycera</taxon>
        <taxon>Muscomorpha</taxon>
        <taxon>Hippoboscoidea</taxon>
        <taxon>Glossinidae</taxon>
        <taxon>Glossina</taxon>
    </lineage>
</organism>
<reference evidence="3" key="1">
    <citation type="submission" date="2020-05" db="UniProtKB">
        <authorList>
            <consortium name="EnsemblMetazoa"/>
        </authorList>
    </citation>
    <scope>IDENTIFICATION</scope>
    <source>
        <strain evidence="3">TTRI</strain>
    </source>
</reference>
<sequence>MSRSGQILRTVNTYEDRRKSREARFHSLTISLGTIETLVLLFNSDEDVVLAMVLKHLTEFVRKNETNIESLKEKNVLNALKLKEFYRQSTSTTIKRLALYVATAIIEGSNTLQELESSENLEIIELCLKFYGCENDDICLEYLSVMFNSCIDDPQGAKLLLKEEFIDKFFDVVSNTNNPDTELHSFQILEKLLWILGLNELKDFFAKPSFPINRLLCDLTNDFIEIRIAALKVIELLITDTSETSPFASNDLIILALEQLTKMYCEDLMPTHFEKLIDVLAAAIRNENMALLFFELNLFDRFFVHLNLDISAQYKCYSLLIIAEAAKYPKFLERLVQAEATDKFLVCLIHEDLVGPHILLGLNRLIKSSDAVKRILEAYDEDLLEKLLKILNDSVTINIKAREQAAEFLGQLLTIAYHKTASDLMELRVPDMMATIFGQPSEWQSIDYYLSLLCILESLAQNADYREELCACEALTTNIANLLMNSFNTLILASSIFRTLCCLVDEDVTRKILLDNYISASVKRGLKCSTTLVKTSVTNFIMRTSRFPEFVSDYIQNGVLEILIMHQKHSHCIPTWNTAIESILSKDPSLKFCVRHHLGFTDITAGHDFFVSKTKFDDFRDFQSMLTDEVSPLAPVLVVNFNRLEDDPQFLVQMPKKSLSTYELLKGVTAYCRRPGDVFLPEYLKEINAIFEQHGVAVNPAKMKRCIDFENVAKRAKLIAQLVSQAMGNDLKILDLKSHEECSNHIVKAHLKDLARESHTTFLPLGRIRSGCQFERAILFKALADQVGLPCTMQRSVDGSLLFNELPLPLEMEHDPHCSLESMEFTPWRTLRPTHIIDLMYNVGDLYPVQSRQALQYLRLY</sequence>
<evidence type="ECO:0000313" key="3">
    <source>
        <dbReference type="EnsemblMetazoa" id="GAUT006422-PA"/>
    </source>
</evidence>
<evidence type="ECO:0000313" key="4">
    <source>
        <dbReference type="Proteomes" id="UP000078200"/>
    </source>
</evidence>
<feature type="domain" description="EDR1/CTR1/ARMC3-like peptidase-like" evidence="2">
    <location>
        <begin position="707"/>
        <end position="795"/>
    </location>
</feature>
<accession>A0A1A9UIX3</accession>
<dbReference type="Pfam" id="PF14381">
    <property type="entry name" value="EDR1_CTR1_ARMC3_pept"/>
    <property type="match status" value="1"/>
</dbReference>
<dbReference type="AlphaFoldDB" id="A0A1A9UIX3"/>
<name>A0A1A9UIX3_GLOAU</name>
<dbReference type="InterPro" id="IPR052441">
    <property type="entry name" value="Armadillo-Ser/Thr_Kinase"/>
</dbReference>
<dbReference type="PANTHER" id="PTHR46618:SF1">
    <property type="entry name" value="ARMADILLO REPEAT-CONTAINING PROTEIN 3"/>
    <property type="match status" value="1"/>
</dbReference>
<dbReference type="EnsemblMetazoa" id="GAUT006422-RA">
    <property type="protein sequence ID" value="GAUT006422-PA"/>
    <property type="gene ID" value="GAUT006422"/>
</dbReference>
<dbReference type="VEuPathDB" id="VectorBase:GAUT006422"/>
<keyword evidence="4" id="KW-1185">Reference proteome</keyword>
<dbReference type="Proteomes" id="UP000078200">
    <property type="component" value="Unassembled WGS sequence"/>
</dbReference>
<dbReference type="SUPFAM" id="SSF48371">
    <property type="entry name" value="ARM repeat"/>
    <property type="match status" value="2"/>
</dbReference>
<evidence type="ECO:0000256" key="1">
    <source>
        <dbReference type="ARBA" id="ARBA00022737"/>
    </source>
</evidence>
<evidence type="ECO:0000259" key="2">
    <source>
        <dbReference type="Pfam" id="PF14381"/>
    </source>
</evidence>
<dbReference type="InterPro" id="IPR016024">
    <property type="entry name" value="ARM-type_fold"/>
</dbReference>
<proteinExistence type="predicted"/>
<dbReference type="InterPro" id="IPR055164">
    <property type="entry name" value="EDR1/CTR1/ARMC3-like_pept-like"/>
</dbReference>
<protein>
    <recommendedName>
        <fullName evidence="2">EDR1/CTR1/ARMC3-like peptidase-like domain-containing protein</fullName>
    </recommendedName>
</protein>
<dbReference type="Gene3D" id="1.25.10.10">
    <property type="entry name" value="Leucine-rich Repeat Variant"/>
    <property type="match status" value="2"/>
</dbReference>